<reference evidence="1 2" key="1">
    <citation type="submission" date="2018-08" db="EMBL/GenBank/DDBJ databases">
        <title>A genome reference for cultivated species of the human gut microbiota.</title>
        <authorList>
            <person name="Zou Y."/>
            <person name="Xue W."/>
            <person name="Luo G."/>
        </authorList>
    </citation>
    <scope>NUCLEOTIDE SEQUENCE [LARGE SCALE GENOMIC DNA]</scope>
    <source>
        <strain evidence="1 2">AM22-1</strain>
    </source>
</reference>
<name>A0A414T6I0_9BACT</name>
<protein>
    <submittedName>
        <fullName evidence="1">Uncharacterized protein</fullName>
    </submittedName>
</protein>
<dbReference type="Proteomes" id="UP000286501">
    <property type="component" value="Unassembled WGS sequence"/>
</dbReference>
<dbReference type="EMBL" id="QRIN01000101">
    <property type="protein sequence ID" value="RHG61696.1"/>
    <property type="molecule type" value="Genomic_DNA"/>
</dbReference>
<dbReference type="RefSeq" id="WP_118201768.1">
    <property type="nucleotide sequence ID" value="NZ_QRIE01000103.1"/>
</dbReference>
<evidence type="ECO:0000313" key="1">
    <source>
        <dbReference type="EMBL" id="RHG61696.1"/>
    </source>
</evidence>
<sequence>MADKEFLERMLSMLPEEFQDIYDDTIPEAKEIRKKMGKKVSSVKSYSCAMPMFEDIRKLNYKGQAQVCKTFHQYLTKHPKVVSFFLDRFEETYSRINMKDLEESIEWIGYAVNDMDNTISEIDYNDPMTFFDIEKVMGKVISKELKSNSLK</sequence>
<accession>A0A414T6I0</accession>
<evidence type="ECO:0000313" key="2">
    <source>
        <dbReference type="Proteomes" id="UP000286501"/>
    </source>
</evidence>
<gene>
    <name evidence="1" type="ORF">DW250_15010</name>
</gene>
<comment type="caution">
    <text evidence="1">The sequence shown here is derived from an EMBL/GenBank/DDBJ whole genome shotgun (WGS) entry which is preliminary data.</text>
</comment>
<organism evidence="1 2">
    <name type="scientific">Segatella copri</name>
    <dbReference type="NCBI Taxonomy" id="165179"/>
    <lineage>
        <taxon>Bacteria</taxon>
        <taxon>Pseudomonadati</taxon>
        <taxon>Bacteroidota</taxon>
        <taxon>Bacteroidia</taxon>
        <taxon>Bacteroidales</taxon>
        <taxon>Prevotellaceae</taxon>
        <taxon>Segatella</taxon>
    </lineage>
</organism>
<proteinExistence type="predicted"/>
<dbReference type="AlphaFoldDB" id="A0A414T6I0"/>